<protein>
    <submittedName>
        <fullName evidence="1">Methyltransferase domain-containing protein</fullName>
    </submittedName>
</protein>
<organism evidence="1 2">
    <name type="scientific">Nocardia otitidiscaviarum</name>
    <dbReference type="NCBI Taxonomy" id="1823"/>
    <lineage>
        <taxon>Bacteria</taxon>
        <taxon>Bacillati</taxon>
        <taxon>Actinomycetota</taxon>
        <taxon>Actinomycetes</taxon>
        <taxon>Mycobacteriales</taxon>
        <taxon>Nocardiaceae</taxon>
        <taxon>Nocardia</taxon>
    </lineage>
</organism>
<dbReference type="RefSeq" id="WP_143980450.1">
    <property type="nucleotide sequence ID" value="NZ_CP041695.1"/>
</dbReference>
<dbReference type="InterPro" id="IPR029063">
    <property type="entry name" value="SAM-dependent_MTases_sf"/>
</dbReference>
<dbReference type="Gene3D" id="3.40.50.150">
    <property type="entry name" value="Vaccinia Virus protein VP39"/>
    <property type="match status" value="1"/>
</dbReference>
<dbReference type="GO" id="GO:0008168">
    <property type="term" value="F:methyltransferase activity"/>
    <property type="evidence" value="ECO:0007669"/>
    <property type="project" value="UniProtKB-KW"/>
</dbReference>
<dbReference type="AlphaFoldDB" id="A0A516NJ82"/>
<dbReference type="KEGG" id="nod:FOH10_09660"/>
<accession>A0A516NJ82</accession>
<dbReference type="Pfam" id="PF07021">
    <property type="entry name" value="MetW"/>
    <property type="match status" value="1"/>
</dbReference>
<evidence type="ECO:0000313" key="2">
    <source>
        <dbReference type="Proteomes" id="UP000317039"/>
    </source>
</evidence>
<dbReference type="SUPFAM" id="SSF53335">
    <property type="entry name" value="S-adenosyl-L-methionine-dependent methyltransferases"/>
    <property type="match status" value="1"/>
</dbReference>
<proteinExistence type="predicted"/>
<dbReference type="EMBL" id="CP041695">
    <property type="protein sequence ID" value="QDP78967.1"/>
    <property type="molecule type" value="Genomic_DNA"/>
</dbReference>
<dbReference type="Proteomes" id="UP000317039">
    <property type="component" value="Chromosome"/>
</dbReference>
<dbReference type="GeneID" id="80332659"/>
<dbReference type="InterPro" id="IPR010743">
    <property type="entry name" value="Methionine_synth_MetW"/>
</dbReference>
<dbReference type="GO" id="GO:0032259">
    <property type="term" value="P:methylation"/>
    <property type="evidence" value="ECO:0007669"/>
    <property type="project" value="UniProtKB-KW"/>
</dbReference>
<evidence type="ECO:0000313" key="1">
    <source>
        <dbReference type="EMBL" id="QDP78967.1"/>
    </source>
</evidence>
<name>A0A516NJ82_9NOCA</name>
<dbReference type="CDD" id="cd02440">
    <property type="entry name" value="AdoMet_MTases"/>
    <property type="match status" value="1"/>
</dbReference>
<gene>
    <name evidence="1" type="ORF">FOH10_09660</name>
</gene>
<reference evidence="1 2" key="1">
    <citation type="submission" date="2019-07" db="EMBL/GenBank/DDBJ databases">
        <title>Complete Genome Sequence and Methylome Analysis of Nocardia otitidis-caviarum NEB252.</title>
        <authorList>
            <person name="Fomenkov A."/>
            <person name="Anton B.P."/>
            <person name="Vincze T."/>
            <person name="Roberts R.J."/>
        </authorList>
    </citation>
    <scope>NUCLEOTIDE SEQUENCE [LARGE SCALE GENOMIC DNA]</scope>
    <source>
        <strain evidence="1 2">NEB252</strain>
    </source>
</reference>
<keyword evidence="1" id="KW-0489">Methyltransferase</keyword>
<sequence>MSTSFIYRYGTVYELLMRGLYGRHYGARYRAIAALVPENAAVLDLCCGPATLYTRYLRQKAVRYTGLDLNERFIARLIRAGGSGQVWNLRADTPLPAADYVIMQGSLYHFLPDPEPVLDRMLDAARERVIVAEPVRNLTATRHRAMAGLGGRLTDAGDGARPLRFDEETLDELFRGFPEHVEERRLIAGGREKLYLLKP</sequence>
<keyword evidence="1" id="KW-0808">Transferase</keyword>